<dbReference type="PROSITE" id="PS00595">
    <property type="entry name" value="AA_TRANSFER_CLASS_5"/>
    <property type="match status" value="1"/>
</dbReference>
<evidence type="ECO:0000256" key="3">
    <source>
        <dbReference type="ARBA" id="ARBA00022576"/>
    </source>
</evidence>
<feature type="domain" description="Aminotransferase class V" evidence="11">
    <location>
        <begin position="44"/>
        <end position="350"/>
    </location>
</feature>
<comment type="similarity">
    <text evidence="2 6 9">Belongs to the class-V pyridoxal-phosphate-dependent aminotransferase family.</text>
</comment>
<evidence type="ECO:0000256" key="4">
    <source>
        <dbReference type="ARBA" id="ARBA00022679"/>
    </source>
</evidence>
<keyword evidence="4 12" id="KW-0808">Transferase</keyword>
<dbReference type="PANTHER" id="PTHR21152:SF40">
    <property type="entry name" value="ALANINE--GLYOXYLATE AMINOTRANSFERASE"/>
    <property type="match status" value="1"/>
</dbReference>
<dbReference type="EMBL" id="LRGB01000243">
    <property type="protein sequence ID" value="KZS20167.1"/>
    <property type="molecule type" value="Genomic_DNA"/>
</dbReference>
<evidence type="ECO:0000313" key="12">
    <source>
        <dbReference type="EMBL" id="KZS20167.1"/>
    </source>
</evidence>
<organism evidence="12 13">
    <name type="scientific">Daphnia magna</name>
    <dbReference type="NCBI Taxonomy" id="35525"/>
    <lineage>
        <taxon>Eukaryota</taxon>
        <taxon>Metazoa</taxon>
        <taxon>Ecdysozoa</taxon>
        <taxon>Arthropoda</taxon>
        <taxon>Crustacea</taxon>
        <taxon>Branchiopoda</taxon>
        <taxon>Diplostraca</taxon>
        <taxon>Cladocera</taxon>
        <taxon>Anomopoda</taxon>
        <taxon>Daphniidae</taxon>
        <taxon>Daphnia</taxon>
    </lineage>
</organism>
<reference evidence="12 13" key="1">
    <citation type="submission" date="2016-03" db="EMBL/GenBank/DDBJ databases">
        <title>EvidentialGene: Evidence-directed Construction of Genes on Genomes.</title>
        <authorList>
            <person name="Gilbert D.G."/>
            <person name="Choi J.-H."/>
            <person name="Mockaitis K."/>
            <person name="Colbourne J."/>
            <person name="Pfrender M."/>
        </authorList>
    </citation>
    <scope>NUCLEOTIDE SEQUENCE [LARGE SCALE GENOMIC DNA]</scope>
    <source>
        <strain evidence="12 13">Xinb3</strain>
        <tissue evidence="12">Complete organism</tissue>
    </source>
</reference>
<feature type="binding site" evidence="7">
    <location>
        <position position="356"/>
    </location>
    <ligand>
        <name>substrate</name>
    </ligand>
</feature>
<dbReference type="STRING" id="35525.A0A162R2B2"/>
<name>A0A162R2B2_9CRUS</name>
<dbReference type="CDD" id="cd06451">
    <property type="entry name" value="AGAT_like"/>
    <property type="match status" value="1"/>
</dbReference>
<comment type="catalytic activity">
    <reaction evidence="6">
        <text>glyoxylate + L-alanine = glycine + pyruvate</text>
        <dbReference type="Rhea" id="RHEA:24248"/>
        <dbReference type="ChEBI" id="CHEBI:15361"/>
        <dbReference type="ChEBI" id="CHEBI:36655"/>
        <dbReference type="ChEBI" id="CHEBI:57305"/>
        <dbReference type="ChEBI" id="CHEBI:57972"/>
        <dbReference type="EC" id="2.6.1.44"/>
    </reaction>
</comment>
<dbReference type="InterPro" id="IPR024169">
    <property type="entry name" value="SP_NH2Trfase/AEP_transaminase"/>
</dbReference>
<gene>
    <name evidence="12" type="ORF">APZ42_013122</name>
</gene>
<protein>
    <recommendedName>
        <fullName evidence="6">Alanine--glyoxylate aminotransferase</fullName>
        <ecNumber evidence="6">2.6.1.44</ecNumber>
    </recommendedName>
</protein>
<keyword evidence="12" id="KW-0670">Pyruvate</keyword>
<dbReference type="GO" id="GO:0004760">
    <property type="term" value="F:L-serine-pyruvate transaminase activity"/>
    <property type="evidence" value="ECO:0007669"/>
    <property type="project" value="TreeGrafter"/>
</dbReference>
<evidence type="ECO:0000256" key="6">
    <source>
        <dbReference type="PIRNR" id="PIRNR000524"/>
    </source>
</evidence>
<evidence type="ECO:0000256" key="2">
    <source>
        <dbReference type="ARBA" id="ARBA00009236"/>
    </source>
</evidence>
<dbReference type="OrthoDB" id="7403325at2759"/>
<keyword evidence="13" id="KW-1185">Reference proteome</keyword>
<keyword evidence="3 12" id="KW-0032">Aminotransferase</keyword>
<evidence type="ECO:0000256" key="8">
    <source>
        <dbReference type="PIRSR" id="PIRSR000524-50"/>
    </source>
</evidence>
<dbReference type="PIRSF" id="PIRSF000524">
    <property type="entry name" value="SPT"/>
    <property type="match status" value="1"/>
</dbReference>
<dbReference type="FunFam" id="3.40.640.10:FF:000027">
    <property type="entry name" value="Serine--pyruvate aminotransferase, mitochondrial"/>
    <property type="match status" value="1"/>
</dbReference>
<dbReference type="InterPro" id="IPR015424">
    <property type="entry name" value="PyrdxlP-dep_Trfase"/>
</dbReference>
<comment type="cofactor">
    <cofactor evidence="1 6 8 10">
        <name>pyridoxal 5'-phosphate</name>
        <dbReference type="ChEBI" id="CHEBI:597326"/>
    </cofactor>
</comment>
<dbReference type="InterPro" id="IPR000192">
    <property type="entry name" value="Aminotrans_V_dom"/>
</dbReference>
<dbReference type="AlphaFoldDB" id="A0A162R2B2"/>
<dbReference type="Gene3D" id="3.90.1150.10">
    <property type="entry name" value="Aspartate Aminotransferase, domain 1"/>
    <property type="match status" value="1"/>
</dbReference>
<dbReference type="Gene3D" id="3.40.640.10">
    <property type="entry name" value="Type I PLP-dependent aspartate aminotransferase-like (Major domain)"/>
    <property type="match status" value="1"/>
</dbReference>
<dbReference type="InterPro" id="IPR015422">
    <property type="entry name" value="PyrdxlP-dep_Trfase_small"/>
</dbReference>
<evidence type="ECO:0000256" key="9">
    <source>
        <dbReference type="RuleBase" id="RU004075"/>
    </source>
</evidence>
<proteinExistence type="inferred from homology"/>
<sequence length="392" mass="42251">MAVDYQPPECLSKPIEVPSKLLMGAGPSNAAENVLRAGSLPLLGHLHTEFVQIMDDVKQGIQYAFQTKNNLTLAISGTGHAGMEAALCNLIERNDVVLIGINGIWGERAADMANRQGADVRTLTKTAGENFKMGEIEAALVRHKPAIFFLAQGESSTGVVQPIEGVGALCSKYGCILLVDAVASLGGEPFYMDRWQVDVVYTGSQKVLGAPPGTAPISFGPRAVAKIAARKTPISSFYFDMNWLGNYWGCDSQPRKYHHTAPISSIYALREALALLANEGLENSWNRHRQCRDRLINGLAKLNLKPLASDPAARLTCITAIQVPDGVDWKSVTTHAMSMRVEIAGGLGSTAGRIWRVGLMGQNATDERVDRVLDVLAESIKSSTTPPVMGRL</sequence>
<dbReference type="InterPro" id="IPR015421">
    <property type="entry name" value="PyrdxlP-dep_Trfase_major"/>
</dbReference>
<dbReference type="EC" id="2.6.1.44" evidence="6"/>
<evidence type="ECO:0000256" key="7">
    <source>
        <dbReference type="PIRSR" id="PIRSR000524-1"/>
    </source>
</evidence>
<dbReference type="GO" id="GO:0019265">
    <property type="term" value="P:glycine biosynthetic process, by transamination of glyoxylate"/>
    <property type="evidence" value="ECO:0007669"/>
    <property type="project" value="TreeGrafter"/>
</dbReference>
<accession>A0A162R2B2</accession>
<evidence type="ECO:0000259" key="11">
    <source>
        <dbReference type="Pfam" id="PF00266"/>
    </source>
</evidence>
<dbReference type="GO" id="GO:0005777">
    <property type="term" value="C:peroxisome"/>
    <property type="evidence" value="ECO:0007669"/>
    <property type="project" value="TreeGrafter"/>
</dbReference>
<keyword evidence="5 6" id="KW-0663">Pyridoxal phosphate</keyword>
<dbReference type="PANTHER" id="PTHR21152">
    <property type="entry name" value="AMINOTRANSFERASE CLASS V"/>
    <property type="match status" value="1"/>
</dbReference>
<evidence type="ECO:0000256" key="5">
    <source>
        <dbReference type="ARBA" id="ARBA00022898"/>
    </source>
</evidence>
<dbReference type="Proteomes" id="UP000076858">
    <property type="component" value="Unassembled WGS sequence"/>
</dbReference>
<dbReference type="InterPro" id="IPR020578">
    <property type="entry name" value="Aminotrans_V_PyrdxlP_BS"/>
</dbReference>
<dbReference type="SUPFAM" id="SSF53383">
    <property type="entry name" value="PLP-dependent transferases"/>
    <property type="match status" value="1"/>
</dbReference>
<dbReference type="Pfam" id="PF00266">
    <property type="entry name" value="Aminotran_5"/>
    <property type="match status" value="1"/>
</dbReference>
<feature type="modified residue" description="N6-(pyridoxal phosphate)lysine" evidence="8">
    <location>
        <position position="206"/>
    </location>
</feature>
<comment type="caution">
    <text evidence="12">The sequence shown here is derived from an EMBL/GenBank/DDBJ whole genome shotgun (WGS) entry which is preliminary data.</text>
</comment>
<evidence type="ECO:0000256" key="1">
    <source>
        <dbReference type="ARBA" id="ARBA00001933"/>
    </source>
</evidence>
<dbReference type="GO" id="GO:0008453">
    <property type="term" value="F:alanine-glyoxylate transaminase activity"/>
    <property type="evidence" value="ECO:0007669"/>
    <property type="project" value="UniProtKB-EC"/>
</dbReference>
<evidence type="ECO:0000256" key="10">
    <source>
        <dbReference type="RuleBase" id="RU004504"/>
    </source>
</evidence>
<evidence type="ECO:0000313" key="13">
    <source>
        <dbReference type="Proteomes" id="UP000076858"/>
    </source>
</evidence>